<evidence type="ECO:0000256" key="1">
    <source>
        <dbReference type="SAM" id="MobiDB-lite"/>
    </source>
</evidence>
<keyword evidence="2" id="KW-0472">Membrane</keyword>
<dbReference type="EMBL" id="AGZS01000001">
    <property type="protein sequence ID" value="EJD65300.1"/>
    <property type="molecule type" value="Genomic_DNA"/>
</dbReference>
<dbReference type="AlphaFoldDB" id="J0D5N8"/>
<gene>
    <name evidence="3" type="ORF">HMPREF9156_00064</name>
</gene>
<feature type="transmembrane region" description="Helical" evidence="2">
    <location>
        <begin position="21"/>
        <end position="41"/>
    </location>
</feature>
<comment type="caution">
    <text evidence="3">The sequence shown here is derived from an EMBL/GenBank/DDBJ whole genome shotgun (WGS) entry which is preliminary data.</text>
</comment>
<keyword evidence="4" id="KW-1185">Reference proteome</keyword>
<feature type="compositionally biased region" description="Basic and acidic residues" evidence="1">
    <location>
        <begin position="86"/>
        <end position="100"/>
    </location>
</feature>
<keyword evidence="2" id="KW-1133">Transmembrane helix</keyword>
<accession>J0D5N8</accession>
<feature type="transmembrane region" description="Helical" evidence="2">
    <location>
        <begin position="47"/>
        <end position="70"/>
    </location>
</feature>
<keyword evidence="2" id="KW-0812">Transmembrane</keyword>
<evidence type="ECO:0000313" key="3">
    <source>
        <dbReference type="EMBL" id="EJD65300.1"/>
    </source>
</evidence>
<sequence length="127" mass="13254">MAKGTYAVCLRSMSDTAKNRLYALTCIACIAWLVQSIHEYVKHGTLISYGSIIFIVCLLTVIIYTGINALRGFVRGTARTGSGTDAEERPVEDSAGKADESFADSSSDTGDTFAEGASSAADASAAG</sequence>
<proteinExistence type="predicted"/>
<feature type="region of interest" description="Disordered" evidence="1">
    <location>
        <begin position="79"/>
        <end position="127"/>
    </location>
</feature>
<dbReference type="Proteomes" id="UP000006415">
    <property type="component" value="Unassembled WGS sequence"/>
</dbReference>
<evidence type="ECO:0000256" key="2">
    <source>
        <dbReference type="SAM" id="Phobius"/>
    </source>
</evidence>
<feature type="compositionally biased region" description="Low complexity" evidence="1">
    <location>
        <begin position="117"/>
        <end position="127"/>
    </location>
</feature>
<protein>
    <recommendedName>
        <fullName evidence="5">Carbon starvation protein</fullName>
    </recommendedName>
</protein>
<dbReference type="eggNOG" id="ENOG5031SS1">
    <property type="taxonomic scope" value="Bacteria"/>
</dbReference>
<organism evidence="3 4">
    <name type="scientific">Scardovia wiggsiae F0424</name>
    <dbReference type="NCBI Taxonomy" id="857290"/>
    <lineage>
        <taxon>Bacteria</taxon>
        <taxon>Bacillati</taxon>
        <taxon>Actinomycetota</taxon>
        <taxon>Actinomycetes</taxon>
        <taxon>Bifidobacteriales</taxon>
        <taxon>Bifidobacteriaceae</taxon>
        <taxon>Scardovia</taxon>
    </lineage>
</organism>
<dbReference type="STRING" id="857290.HMPREF9156_00064"/>
<dbReference type="HOGENOM" id="CLU_1969006_0_0_11"/>
<evidence type="ECO:0008006" key="5">
    <source>
        <dbReference type="Google" id="ProtNLM"/>
    </source>
</evidence>
<reference evidence="3 4" key="1">
    <citation type="submission" date="2012-01" db="EMBL/GenBank/DDBJ databases">
        <title>The Genome Sequence of Scardovia wiggsiae F0424.</title>
        <authorList>
            <consortium name="The Broad Institute Genome Sequencing Platform"/>
            <person name="Earl A."/>
            <person name="Ward D."/>
            <person name="Feldgarden M."/>
            <person name="Gevers D."/>
            <person name="Izard J."/>
            <person name="Ganesan A."/>
            <person name="Baranova O.V."/>
            <person name="Blanton J.M."/>
            <person name="Tanner A.C."/>
            <person name="Mathney J."/>
            <person name="Dewhirst F.E."/>
            <person name="Young S.K."/>
            <person name="Zeng Q."/>
            <person name="Gargeya S."/>
            <person name="Fitzgerald M."/>
            <person name="Haas B."/>
            <person name="Abouelleil A."/>
            <person name="Alvarado L."/>
            <person name="Arachchi H.M."/>
            <person name="Berlin A."/>
            <person name="Chapman S.B."/>
            <person name="Gearin G."/>
            <person name="Goldberg J."/>
            <person name="Griggs A."/>
            <person name="Gujja S."/>
            <person name="Hansen M."/>
            <person name="Heiman D."/>
            <person name="Howarth C."/>
            <person name="Larimer J."/>
            <person name="Lui A."/>
            <person name="MacDonald P.J.P."/>
            <person name="McCowen C."/>
            <person name="Montmayeur A."/>
            <person name="Murphy C."/>
            <person name="Neiman D."/>
            <person name="Pearson M."/>
            <person name="Priest M."/>
            <person name="Roberts A."/>
            <person name="Saif S."/>
            <person name="Shea T."/>
            <person name="Sisk P."/>
            <person name="Stolte C."/>
            <person name="Sykes S."/>
            <person name="Wortman J."/>
            <person name="Nusbaum C."/>
            <person name="Birren B."/>
        </authorList>
    </citation>
    <scope>NUCLEOTIDE SEQUENCE [LARGE SCALE GENOMIC DNA]</scope>
    <source>
        <strain evidence="3 4">F0424</strain>
    </source>
</reference>
<evidence type="ECO:0000313" key="4">
    <source>
        <dbReference type="Proteomes" id="UP000006415"/>
    </source>
</evidence>
<name>J0D5N8_9BIFI</name>